<dbReference type="EMBL" id="JAGQHS010000154">
    <property type="protein sequence ID" value="MCA9758246.1"/>
    <property type="molecule type" value="Genomic_DNA"/>
</dbReference>
<dbReference type="InterPro" id="IPR013783">
    <property type="entry name" value="Ig-like_fold"/>
</dbReference>
<reference evidence="2" key="2">
    <citation type="journal article" date="2021" name="Microbiome">
        <title>Successional dynamics and alternative stable states in a saline activated sludge microbial community over 9 years.</title>
        <authorList>
            <person name="Wang Y."/>
            <person name="Ye J."/>
            <person name="Ju F."/>
            <person name="Liu L."/>
            <person name="Boyd J.A."/>
            <person name="Deng Y."/>
            <person name="Parks D.H."/>
            <person name="Jiang X."/>
            <person name="Yin X."/>
            <person name="Woodcroft B.J."/>
            <person name="Tyson G.W."/>
            <person name="Hugenholtz P."/>
            <person name="Polz M.F."/>
            <person name="Zhang T."/>
        </authorList>
    </citation>
    <scope>NUCLEOTIDE SEQUENCE</scope>
    <source>
        <strain evidence="2">HKST-UBA02</strain>
    </source>
</reference>
<protein>
    <submittedName>
        <fullName evidence="2">Uncharacterized protein</fullName>
    </submittedName>
</protein>
<dbReference type="AlphaFoldDB" id="A0A956NG75"/>
<dbReference type="InterPro" id="IPR011042">
    <property type="entry name" value="6-blade_b-propeller_TolB-like"/>
</dbReference>
<evidence type="ECO:0000313" key="2">
    <source>
        <dbReference type="EMBL" id="MCA9758246.1"/>
    </source>
</evidence>
<dbReference type="PROSITE" id="PS51257">
    <property type="entry name" value="PROKAR_LIPOPROTEIN"/>
    <property type="match status" value="1"/>
</dbReference>
<dbReference type="Gene3D" id="2.120.10.30">
    <property type="entry name" value="TolB, C-terminal domain"/>
    <property type="match status" value="1"/>
</dbReference>
<proteinExistence type="predicted"/>
<evidence type="ECO:0000256" key="1">
    <source>
        <dbReference type="SAM" id="MobiDB-lite"/>
    </source>
</evidence>
<reference evidence="2" key="1">
    <citation type="submission" date="2020-04" db="EMBL/GenBank/DDBJ databases">
        <authorList>
            <person name="Zhang T."/>
        </authorList>
    </citation>
    <scope>NUCLEOTIDE SEQUENCE</scope>
    <source>
        <strain evidence="2">HKST-UBA02</strain>
    </source>
</reference>
<name>A0A956NG75_UNCEI</name>
<accession>A0A956NG75</accession>
<dbReference type="Gene3D" id="2.60.40.10">
    <property type="entry name" value="Immunoglobulins"/>
    <property type="match status" value="1"/>
</dbReference>
<organism evidence="2 3">
    <name type="scientific">Eiseniibacteriota bacterium</name>
    <dbReference type="NCBI Taxonomy" id="2212470"/>
    <lineage>
        <taxon>Bacteria</taxon>
        <taxon>Candidatus Eiseniibacteriota</taxon>
    </lineage>
</organism>
<sequence length="422" mass="45136">MIRPGARGVGERANRGTAFVVGVALALGAGGCAERDRDNPFDPHNSQTGGEPSAVDAIAGNGEVSLSWDLSGFGGIENLALERTRGDDAPEVIDASLPAAGTRTDTAVRNKTTYVYRILVDTQTGQRLETEPEFATPGASVVWYGDASGRGLGRMAPDGRDRLFMLGGGRTILDAAVDLSGAIWCADYWSGQIVQYTQDGDPVRALDRTGVNVVAYAVESAQMWAGSYYERSVSRYSVTDGRLTLDLQDVGLTEDIEIEPFPGSGAWVATRDEGLVRIEQDEVSRRWTEFEWPVALARDGSGFLWIVDRSVPSLSRLEVQSGELFVTDAVLSDPRDCSIDGEGGLYVADPGRGGLVHVDETGAEVEFLALSGASGVTRDPTTEQLWVTFREAGDIGVFLTDGTVLGRTHVGGTPVKVEGLWR</sequence>
<gene>
    <name evidence="2" type="ORF">KDA27_20800</name>
</gene>
<feature type="region of interest" description="Disordered" evidence="1">
    <location>
        <begin position="35"/>
        <end position="55"/>
    </location>
</feature>
<comment type="caution">
    <text evidence="2">The sequence shown here is derived from an EMBL/GenBank/DDBJ whole genome shotgun (WGS) entry which is preliminary data.</text>
</comment>
<evidence type="ECO:0000313" key="3">
    <source>
        <dbReference type="Proteomes" id="UP000739538"/>
    </source>
</evidence>
<dbReference type="SUPFAM" id="SSF63829">
    <property type="entry name" value="Calcium-dependent phosphotriesterase"/>
    <property type="match status" value="1"/>
</dbReference>
<dbReference type="Proteomes" id="UP000739538">
    <property type="component" value="Unassembled WGS sequence"/>
</dbReference>